<dbReference type="EMBL" id="FN596251">
    <property type="protein sequence ID" value="CBI34518.3"/>
    <property type="molecule type" value="Genomic_DNA"/>
</dbReference>
<proteinExistence type="inferred from homology"/>
<dbReference type="Gene3D" id="3.40.50.200">
    <property type="entry name" value="Peptidase S8/S53 domain"/>
    <property type="match status" value="1"/>
</dbReference>
<dbReference type="AlphaFoldDB" id="D7TVJ3"/>
<dbReference type="InParanoid" id="D7TVJ3"/>
<evidence type="ECO:0000313" key="4">
    <source>
        <dbReference type="Proteomes" id="UP000009183"/>
    </source>
</evidence>
<dbReference type="OrthoDB" id="1751551at2759"/>
<dbReference type="PaxDb" id="29760-VIT_02s0025g01830.t01"/>
<dbReference type="InterPro" id="IPR045051">
    <property type="entry name" value="SBT"/>
</dbReference>
<evidence type="ECO:0000256" key="1">
    <source>
        <dbReference type="ARBA" id="ARBA00011073"/>
    </source>
</evidence>
<reference evidence="4" key="1">
    <citation type="journal article" date="2007" name="Nature">
        <title>The grapevine genome sequence suggests ancestral hexaploidization in major angiosperm phyla.</title>
        <authorList>
            <consortium name="The French-Italian Public Consortium for Grapevine Genome Characterization."/>
            <person name="Jaillon O."/>
            <person name="Aury J.-M."/>
            <person name="Noel B."/>
            <person name="Policriti A."/>
            <person name="Clepet C."/>
            <person name="Casagrande A."/>
            <person name="Choisne N."/>
            <person name="Aubourg S."/>
            <person name="Vitulo N."/>
            <person name="Jubin C."/>
            <person name="Vezzi A."/>
            <person name="Legeai F."/>
            <person name="Hugueney P."/>
            <person name="Dasilva C."/>
            <person name="Horner D."/>
            <person name="Mica E."/>
            <person name="Jublot D."/>
            <person name="Poulain J."/>
            <person name="Bruyere C."/>
            <person name="Billault A."/>
            <person name="Segurens B."/>
            <person name="Gouyvenoux M."/>
            <person name="Ugarte E."/>
            <person name="Cattonaro F."/>
            <person name="Anthouard V."/>
            <person name="Vico V."/>
            <person name="Del Fabbro C."/>
            <person name="Alaux M."/>
            <person name="Di Gaspero G."/>
            <person name="Dumas V."/>
            <person name="Felice N."/>
            <person name="Paillard S."/>
            <person name="Juman I."/>
            <person name="Moroldo M."/>
            <person name="Scalabrin S."/>
            <person name="Canaguier A."/>
            <person name="Le Clainche I."/>
            <person name="Malacrida G."/>
            <person name="Durand E."/>
            <person name="Pesole G."/>
            <person name="Laucou V."/>
            <person name="Chatelet P."/>
            <person name="Merdinoglu D."/>
            <person name="Delledonne M."/>
            <person name="Pezzotti M."/>
            <person name="Lecharny A."/>
            <person name="Scarpelli C."/>
            <person name="Artiguenave F."/>
            <person name="Pe M.E."/>
            <person name="Valle G."/>
            <person name="Morgante M."/>
            <person name="Caboche M."/>
            <person name="Adam-Blondon A.-F."/>
            <person name="Weissenbach J."/>
            <person name="Quetier F."/>
            <person name="Wincker P."/>
        </authorList>
    </citation>
    <scope>NUCLEOTIDE SEQUENCE [LARGE SCALE GENOMIC DNA]</scope>
    <source>
        <strain evidence="4">cv. Pinot noir / PN40024</strain>
    </source>
</reference>
<gene>
    <name evidence="3" type="ordered locus">VIT_02s0025g01830</name>
</gene>
<dbReference type="InterPro" id="IPR036852">
    <property type="entry name" value="Peptidase_S8/S53_dom_sf"/>
</dbReference>
<organism evidence="3 4">
    <name type="scientific">Vitis vinifera</name>
    <name type="common">Grape</name>
    <dbReference type="NCBI Taxonomy" id="29760"/>
    <lineage>
        <taxon>Eukaryota</taxon>
        <taxon>Viridiplantae</taxon>
        <taxon>Streptophyta</taxon>
        <taxon>Embryophyta</taxon>
        <taxon>Tracheophyta</taxon>
        <taxon>Spermatophyta</taxon>
        <taxon>Magnoliopsida</taxon>
        <taxon>eudicotyledons</taxon>
        <taxon>Gunneridae</taxon>
        <taxon>Pentapetalae</taxon>
        <taxon>rosids</taxon>
        <taxon>Vitales</taxon>
        <taxon>Vitaceae</taxon>
        <taxon>Viteae</taxon>
        <taxon>Vitis</taxon>
    </lineage>
</organism>
<accession>D7TVJ3</accession>
<keyword evidence="4" id="KW-1185">Reference proteome</keyword>
<dbReference type="GO" id="GO:0004252">
    <property type="term" value="F:serine-type endopeptidase activity"/>
    <property type="evidence" value="ECO:0007669"/>
    <property type="project" value="InterPro"/>
</dbReference>
<dbReference type="Gene3D" id="3.50.30.30">
    <property type="match status" value="1"/>
</dbReference>
<evidence type="ECO:0000313" key="3">
    <source>
        <dbReference type="EMBL" id="CBI34518.3"/>
    </source>
</evidence>
<evidence type="ECO:0000256" key="2">
    <source>
        <dbReference type="ARBA" id="ARBA00022729"/>
    </source>
</evidence>
<protein>
    <submittedName>
        <fullName evidence="3">Uncharacterized protein</fullName>
    </submittedName>
</protein>
<dbReference type="PANTHER" id="PTHR10795">
    <property type="entry name" value="PROPROTEIN CONVERTASE SUBTILISIN/KEXIN"/>
    <property type="match status" value="1"/>
</dbReference>
<dbReference type="HOGENOM" id="CLU_2872215_0_0_1"/>
<sequence>MGDRILSYINHTRKPVSRIFPSKTVLGSHPAPRVAAFSSKSPNTLIPEILKPDVTAPGLNILAA</sequence>
<dbReference type="Proteomes" id="UP000009183">
    <property type="component" value="Chromosome 2"/>
</dbReference>
<dbReference type="SUPFAM" id="SSF52743">
    <property type="entry name" value="Subtilisin-like"/>
    <property type="match status" value="1"/>
</dbReference>
<name>D7TVJ3_VITVI</name>
<dbReference type="GO" id="GO:0006508">
    <property type="term" value="P:proteolysis"/>
    <property type="evidence" value="ECO:0007669"/>
    <property type="project" value="InterPro"/>
</dbReference>
<keyword evidence="2" id="KW-0732">Signal</keyword>
<comment type="similarity">
    <text evidence="1">Belongs to the peptidase S8 family.</text>
</comment>